<dbReference type="InterPro" id="IPR009011">
    <property type="entry name" value="Man6P_isomerase_rcpt-bd_dom_sf"/>
</dbReference>
<dbReference type="RefSeq" id="XP_048139741.1">
    <property type="nucleotide sequence ID" value="XM_048283784.1"/>
</dbReference>
<dbReference type="PROSITE" id="PS51914">
    <property type="entry name" value="MRH"/>
    <property type="match status" value="1"/>
</dbReference>
<feature type="compositionally biased region" description="Acidic residues" evidence="6">
    <location>
        <begin position="432"/>
        <end position="447"/>
    </location>
</feature>
<evidence type="ECO:0000256" key="1">
    <source>
        <dbReference type="ARBA" id="ARBA00022387"/>
    </source>
</evidence>
<evidence type="ECO:0000256" key="5">
    <source>
        <dbReference type="SAM" id="Coils"/>
    </source>
</evidence>
<evidence type="ECO:0000313" key="9">
    <source>
        <dbReference type="Proteomes" id="UP000827889"/>
    </source>
</evidence>
<gene>
    <name evidence="10" type="primary">LOC115736513</name>
</gene>
<dbReference type="InterPro" id="IPR039794">
    <property type="entry name" value="Gtb1-like"/>
</dbReference>
<dbReference type="InterPro" id="IPR036607">
    <property type="entry name" value="PRKCSH"/>
</dbReference>
<evidence type="ECO:0000259" key="8">
    <source>
        <dbReference type="PROSITE" id="PS51914"/>
    </source>
</evidence>
<feature type="region of interest" description="Disordered" evidence="6">
    <location>
        <begin position="332"/>
        <end position="447"/>
    </location>
</feature>
<dbReference type="PANTHER" id="PTHR12630:SF1">
    <property type="entry name" value="GLUCOSIDASE 2 SUBUNIT BETA"/>
    <property type="match status" value="1"/>
</dbReference>
<evidence type="ECO:0000256" key="4">
    <source>
        <dbReference type="ARBA" id="ARBA00023157"/>
    </source>
</evidence>
<evidence type="ECO:0000256" key="7">
    <source>
        <dbReference type="SAM" id="SignalP"/>
    </source>
</evidence>
<dbReference type="Gene3D" id="2.70.130.10">
    <property type="entry name" value="Mannose-6-phosphate receptor binding domain"/>
    <property type="match status" value="1"/>
</dbReference>
<dbReference type="Pfam" id="PF13015">
    <property type="entry name" value="PRKCSH_1"/>
    <property type="match status" value="1"/>
</dbReference>
<dbReference type="PANTHER" id="PTHR12630">
    <property type="entry name" value="N-LINKED OLIGOSACCHARIDE PROCESSING"/>
    <property type="match status" value="1"/>
</dbReference>
<feature type="coiled-coil region" evidence="5">
    <location>
        <begin position="622"/>
        <end position="649"/>
    </location>
</feature>
<feature type="compositionally biased region" description="Acidic residues" evidence="6">
    <location>
        <begin position="332"/>
        <end position="341"/>
    </location>
</feature>
<dbReference type="InterPro" id="IPR044865">
    <property type="entry name" value="MRH_dom"/>
</dbReference>
<evidence type="ECO:0000313" key="10">
    <source>
        <dbReference type="RefSeq" id="XP_048139741.1"/>
    </source>
</evidence>
<feature type="region of interest" description="Disordered" evidence="6">
    <location>
        <begin position="200"/>
        <end position="273"/>
    </location>
</feature>
<dbReference type="SUPFAM" id="SSF50911">
    <property type="entry name" value="Mannose 6-phosphate receptor domain"/>
    <property type="match status" value="1"/>
</dbReference>
<accession>A0ABM3HT18</accession>
<keyword evidence="4" id="KW-1015">Disulfide bond</keyword>
<organism evidence="9 10">
    <name type="scientific">Rhodamnia argentea</name>
    <dbReference type="NCBI Taxonomy" id="178133"/>
    <lineage>
        <taxon>Eukaryota</taxon>
        <taxon>Viridiplantae</taxon>
        <taxon>Streptophyta</taxon>
        <taxon>Embryophyta</taxon>
        <taxon>Tracheophyta</taxon>
        <taxon>Spermatophyta</taxon>
        <taxon>Magnoliopsida</taxon>
        <taxon>eudicotyledons</taxon>
        <taxon>Gunneridae</taxon>
        <taxon>Pentapetalae</taxon>
        <taxon>rosids</taxon>
        <taxon>malvids</taxon>
        <taxon>Myrtales</taxon>
        <taxon>Myrtaceae</taxon>
        <taxon>Myrtoideae</taxon>
        <taxon>Myrteae</taxon>
        <taxon>Australasian group</taxon>
        <taxon>Rhodamnia</taxon>
    </lineage>
</organism>
<keyword evidence="3" id="KW-0256">Endoplasmic reticulum</keyword>
<feature type="compositionally biased region" description="Basic and acidic residues" evidence="6">
    <location>
        <begin position="200"/>
        <end position="231"/>
    </location>
</feature>
<evidence type="ECO:0000256" key="3">
    <source>
        <dbReference type="ARBA" id="ARBA00022824"/>
    </source>
</evidence>
<feature type="domain" description="MRH" evidence="8">
    <location>
        <begin position="531"/>
        <end position="626"/>
    </location>
</feature>
<dbReference type="Pfam" id="PF12999">
    <property type="entry name" value="PRKCSH-like"/>
    <property type="match status" value="1"/>
</dbReference>
<protein>
    <recommendedName>
        <fullName evidence="1">Glucosidase 2 subunit beta</fullName>
    </recommendedName>
</protein>
<dbReference type="InterPro" id="IPR028146">
    <property type="entry name" value="PRKCSH_N"/>
</dbReference>
<feature type="compositionally biased region" description="Basic and acidic residues" evidence="6">
    <location>
        <begin position="357"/>
        <end position="375"/>
    </location>
</feature>
<feature type="chain" id="PRO_5046097620" description="Glucosidase 2 subunit beta" evidence="7">
    <location>
        <begin position="27"/>
        <end position="650"/>
    </location>
</feature>
<sequence length="650" mass="73633">MNLPIAFVSIIALVLLSSDSLRGSSSTSLPKDPLLGVAPEDVKYYSSSHRIKCKDGSREFTRAQLNDDFCDCPDGTDEPGTSACQNGKFYCWNAGHVPVIQFSSRVNDGICDCCDGSDEYDNKVKCLNTCREAGKAAAVELKKKIAVYQEGVAIRRQEMEKAKAAVAKDKEELSKLKSEEKVLKLQFEQLKECKEQIERAEEKERMRKEKEERQKREVEEKVGREKSKTAEEINQETIGKGRGGESDTSTTESMRDERIGLVDDYPSDQDLEEDLSGEHDHLLTGFHDKQITHAVEKKDELVTPASEEESIVSSEPIVDAESKVVNGYITAEGDDTSENAEELSKEQLGQLVASRWTGEKTEKESGKDFARDNNHAEQSSEIPKDMRDGIDDIHALETAHSEKNEYDNVEDGFDEDSAAKDHYDFTSHYTDESDSDSDESDSDSDDELDLEDLAIQMFVSWVEKMKKMLRGILQAINIFQTPVDISEAAQVRKEYEELRTKLSKIQSRISSLSQKRKQDFGPGKEFYSYYGRCFESKQNKYIYKVCPFKEASQHEGHSTTRLGKWDKFDDSYGVMIFSAGDKCWNGPDRSMKVKLRCGLENEVADVDEPSRYEYEVLLSTPALCKEDELKELQDKLDTMSRELMEGHDEL</sequence>
<evidence type="ECO:0000256" key="2">
    <source>
        <dbReference type="ARBA" id="ARBA00022729"/>
    </source>
</evidence>
<keyword evidence="2 7" id="KW-0732">Signal</keyword>
<keyword evidence="9" id="KW-1185">Reference proteome</keyword>
<keyword evidence="5" id="KW-0175">Coiled coil</keyword>
<feature type="signal peptide" evidence="7">
    <location>
        <begin position="1"/>
        <end position="26"/>
    </location>
</feature>
<feature type="compositionally biased region" description="Basic and acidic residues" evidence="6">
    <location>
        <begin position="382"/>
        <end position="406"/>
    </location>
</feature>
<proteinExistence type="predicted"/>
<dbReference type="GeneID" id="115736513"/>
<reference evidence="10" key="1">
    <citation type="submission" date="2025-08" db="UniProtKB">
        <authorList>
            <consortium name="RefSeq"/>
        </authorList>
    </citation>
    <scope>IDENTIFICATION</scope>
    <source>
        <tissue evidence="10">Leaf</tissue>
    </source>
</reference>
<dbReference type="Proteomes" id="UP000827889">
    <property type="component" value="Chromosome 8"/>
</dbReference>
<feature type="compositionally biased region" description="Basic and acidic residues" evidence="6">
    <location>
        <begin position="417"/>
        <end position="431"/>
    </location>
</feature>
<feature type="coiled-coil region" evidence="5">
    <location>
        <begin position="488"/>
        <end position="515"/>
    </location>
</feature>
<name>A0ABM3HT18_9MYRT</name>
<feature type="compositionally biased region" description="Acidic residues" evidence="6">
    <location>
        <begin position="407"/>
        <end position="416"/>
    </location>
</feature>
<evidence type="ECO:0000256" key="6">
    <source>
        <dbReference type="SAM" id="MobiDB-lite"/>
    </source>
</evidence>